<dbReference type="Proteomes" id="UP001214603">
    <property type="component" value="Chromosome 1"/>
</dbReference>
<organism evidence="3 4">
    <name type="scientific">Malassezia obtusa</name>
    <dbReference type="NCBI Taxonomy" id="76774"/>
    <lineage>
        <taxon>Eukaryota</taxon>
        <taxon>Fungi</taxon>
        <taxon>Dikarya</taxon>
        <taxon>Basidiomycota</taxon>
        <taxon>Ustilaginomycotina</taxon>
        <taxon>Malasseziomycetes</taxon>
        <taxon>Malasseziales</taxon>
        <taxon>Malasseziaceae</taxon>
        <taxon>Malassezia</taxon>
    </lineage>
</organism>
<name>A0AAF0ISH6_9BASI</name>
<dbReference type="PANTHER" id="PTHR34292:SF2">
    <property type="entry name" value="OUTER SPORE WALL PROTEIN LDS1"/>
    <property type="match status" value="1"/>
</dbReference>
<evidence type="ECO:0000313" key="3">
    <source>
        <dbReference type="EMBL" id="WFD02179.1"/>
    </source>
</evidence>
<evidence type="ECO:0000256" key="2">
    <source>
        <dbReference type="SAM" id="Phobius"/>
    </source>
</evidence>
<protein>
    <submittedName>
        <fullName evidence="3">Uncharacterized protein</fullName>
    </submittedName>
</protein>
<sequence length="338" mass="37619">MPQATLEFPPVYTVVGVYRLFHDPKLWSSIWNASRYAVMRATITAGLWIVISLPFQGFLASWFVGRIGKAFGAERTYDALAQLAHAAHIPLPSFDALAKLLLILNQADFVFELNLKTQLRQFRHTAYADTVASRGKPASWWTPYTEEWQRPPSADAPRGSAGLADSVRQSLVRWVVRRVAMIVTNSIPVFGFVVYSGFSALQYARRLHAPLFEAKHMSAQQITTWIEERRTAYWLFGFSALVLERIPFLGMLFSISNRIGAAMWAHDLEKRQHRFQQGELHPLAADETRGGDSVPAAGAPGSYGHPGRADVALPGDMLAPPSQPAQATRRAVPPVPRT</sequence>
<feature type="region of interest" description="Disordered" evidence="1">
    <location>
        <begin position="284"/>
        <end position="338"/>
    </location>
</feature>
<dbReference type="AlphaFoldDB" id="A0AAF0ISH6"/>
<dbReference type="InterPro" id="IPR052786">
    <property type="entry name" value="Spore_wall_assembly"/>
</dbReference>
<reference evidence="3" key="1">
    <citation type="submission" date="2023-03" db="EMBL/GenBank/DDBJ databases">
        <title>Mating type loci evolution in Malassezia.</title>
        <authorList>
            <person name="Coelho M.A."/>
        </authorList>
    </citation>
    <scope>NUCLEOTIDE SEQUENCE</scope>
    <source>
        <strain evidence="3">CBS 7876</strain>
    </source>
</reference>
<keyword evidence="4" id="KW-1185">Reference proteome</keyword>
<evidence type="ECO:0000256" key="1">
    <source>
        <dbReference type="SAM" id="MobiDB-lite"/>
    </source>
</evidence>
<accession>A0AAF0ISH6</accession>
<dbReference type="PANTHER" id="PTHR34292">
    <property type="entry name" value="OUTER SPORE WALL PROTEIN LDS1"/>
    <property type="match status" value="1"/>
</dbReference>
<gene>
    <name evidence="3" type="ORF">MOBT1_000860</name>
</gene>
<dbReference type="EMBL" id="CP119934">
    <property type="protein sequence ID" value="WFD02179.1"/>
    <property type="molecule type" value="Genomic_DNA"/>
</dbReference>
<keyword evidence="2" id="KW-0472">Membrane</keyword>
<keyword evidence="2" id="KW-1133">Transmembrane helix</keyword>
<feature type="transmembrane region" description="Helical" evidence="2">
    <location>
        <begin position="179"/>
        <end position="198"/>
    </location>
</feature>
<keyword evidence="2" id="KW-0812">Transmembrane</keyword>
<evidence type="ECO:0000313" key="4">
    <source>
        <dbReference type="Proteomes" id="UP001214603"/>
    </source>
</evidence>
<proteinExistence type="predicted"/>
<feature type="transmembrane region" description="Helical" evidence="2">
    <location>
        <begin position="45"/>
        <end position="65"/>
    </location>
</feature>